<reference evidence="2 3" key="1">
    <citation type="journal article" date="2022" name="Front. Microbiol.">
        <title>Commensal bacteria contribute to the growth of multidrug-resistant Avibacterium paragallinarum in chickens.</title>
        <authorList>
            <person name="Zhu J."/>
            <person name="Chen Y."/>
            <person name="Wu Y."/>
            <person name="Wang Y."/>
            <person name="Zhu K."/>
        </authorList>
    </citation>
    <scope>NUCLEOTIDE SEQUENCE [LARGE SCALE GENOMIC DNA]</scope>
    <source>
        <strain evidence="2 3">AV25</strain>
    </source>
</reference>
<dbReference type="PANTHER" id="PTHR37829:SF3">
    <property type="entry name" value="PROTEIN JAYE-RELATED"/>
    <property type="match status" value="1"/>
</dbReference>
<dbReference type="PANTHER" id="PTHR37829">
    <property type="entry name" value="PHAGE-LIKE ELEMENT PBSX PROTEIN XKDT"/>
    <property type="match status" value="1"/>
</dbReference>
<protein>
    <submittedName>
        <fullName evidence="2">Baseplate J/gp47 family protein</fullName>
    </submittedName>
</protein>
<comment type="caution">
    <text evidence="2">The sequence shown here is derived from an EMBL/GenBank/DDBJ whole genome shotgun (WGS) entry which is preliminary data.</text>
</comment>
<evidence type="ECO:0000313" key="3">
    <source>
        <dbReference type="Proteomes" id="UP001347884"/>
    </source>
</evidence>
<dbReference type="Pfam" id="PF04865">
    <property type="entry name" value="Baseplate_J"/>
    <property type="match status" value="1"/>
</dbReference>
<gene>
    <name evidence="2" type="ORF">M5S13_06165</name>
</gene>
<feature type="domain" description="Baseplate protein J-like barrel" evidence="1">
    <location>
        <begin position="102"/>
        <end position="187"/>
    </location>
</feature>
<keyword evidence="3" id="KW-1185">Reference proteome</keyword>
<dbReference type="InterPro" id="IPR052399">
    <property type="entry name" value="Phage_Baseplate_Assmbl_Protein"/>
</dbReference>
<name>A0ABU7QI16_AVIPA</name>
<organism evidence="2 3">
    <name type="scientific">Avibacterium paragallinarum</name>
    <name type="common">Haemophilus gallinarum</name>
    <dbReference type="NCBI Taxonomy" id="728"/>
    <lineage>
        <taxon>Bacteria</taxon>
        <taxon>Pseudomonadati</taxon>
        <taxon>Pseudomonadota</taxon>
        <taxon>Gammaproteobacteria</taxon>
        <taxon>Pasteurellales</taxon>
        <taxon>Pasteurellaceae</taxon>
        <taxon>Avibacterium</taxon>
    </lineage>
</organism>
<sequence length="389" mass="44006">MSNEFKQILVDSGLPTEESEIRQEFERLTQQEGLITNTSRMSPFWRLISAVAIQPVKWLTHHLISEILPNLFVKTAKGKWLQIQAWEVGLDFKEATKAEGEITFYKQSDLTPIIIPQGTIVQTERINGVIFRVITTAATEIPKGSISGKVPVIAEAAGSDYNLASGYYRILPEPINGIESVLNEAEWLLTPGSDEETDEELRQRYRTQFSSVGQHHIDSVYRGMIAKIAGLSVDRIYFKHDAPRGPGTANAYLLLDTGVTSQPFVDRVNHYVRDEGYHGHGDDLLCFAMPETQHRLTCKLYFAPSQNVSELKQTEIKTQVENMIRCAFRENNNYAVTKTYPHSRFSWSRLGEEIHEAQPLISSIIWGQQDILSDLAIPRIQSLTVSIEQ</sequence>
<dbReference type="Proteomes" id="UP001347884">
    <property type="component" value="Unassembled WGS sequence"/>
</dbReference>
<evidence type="ECO:0000259" key="1">
    <source>
        <dbReference type="Pfam" id="PF04865"/>
    </source>
</evidence>
<dbReference type="InterPro" id="IPR006949">
    <property type="entry name" value="Barrel_Baseplate_J-like"/>
</dbReference>
<accession>A0ABU7QI16</accession>
<dbReference type="RefSeq" id="WP_194757715.1">
    <property type="nucleotide sequence ID" value="NZ_CP081939.1"/>
</dbReference>
<evidence type="ECO:0000313" key="2">
    <source>
        <dbReference type="EMBL" id="MEE6041473.1"/>
    </source>
</evidence>
<dbReference type="EMBL" id="JAMDKF010000010">
    <property type="protein sequence ID" value="MEE6041473.1"/>
    <property type="molecule type" value="Genomic_DNA"/>
</dbReference>
<proteinExistence type="predicted"/>